<evidence type="ECO:0000313" key="3">
    <source>
        <dbReference type="EMBL" id="SFD04513.1"/>
    </source>
</evidence>
<evidence type="ECO:0000313" key="2">
    <source>
        <dbReference type="EMBL" id="SEG78099.1"/>
    </source>
</evidence>
<keyword evidence="1" id="KW-0812">Transmembrane</keyword>
<name>A0A1H6CY40_9PSEU</name>
<evidence type="ECO:0000256" key="1">
    <source>
        <dbReference type="SAM" id="Phobius"/>
    </source>
</evidence>
<keyword evidence="1" id="KW-1133">Transmembrane helix</keyword>
<dbReference type="AlphaFoldDB" id="A0A1H6CY40"/>
<accession>A0A1I1PBX4</accession>
<proteinExistence type="predicted"/>
<reference evidence="4 5" key="2">
    <citation type="submission" date="2016-10" db="EMBL/GenBank/DDBJ databases">
        <authorList>
            <person name="Varghese N."/>
            <person name="Submissions S."/>
        </authorList>
    </citation>
    <scope>NUCLEOTIDE SEQUENCE [LARGE SCALE GENOMIC DNA]</scope>
    <source>
        <strain evidence="5">ATCC 20501</strain>
        <strain evidence="3 4">CGMCC 4.3529</strain>
    </source>
</reference>
<protein>
    <submittedName>
        <fullName evidence="2">Uncharacterized protein</fullName>
    </submittedName>
</protein>
<dbReference type="RefSeq" id="WP_093349277.1">
    <property type="nucleotide sequence ID" value="NZ_FNVB01000005.1"/>
</dbReference>
<organism evidence="2 5">
    <name type="scientific">Saccharopolyspora kobensis</name>
    <dbReference type="NCBI Taxonomy" id="146035"/>
    <lineage>
        <taxon>Bacteria</taxon>
        <taxon>Bacillati</taxon>
        <taxon>Actinomycetota</taxon>
        <taxon>Actinomycetes</taxon>
        <taxon>Pseudonocardiales</taxon>
        <taxon>Pseudonocardiaceae</taxon>
        <taxon>Saccharopolyspora</taxon>
    </lineage>
</organism>
<reference evidence="2" key="1">
    <citation type="submission" date="2016-10" db="EMBL/GenBank/DDBJ databases">
        <authorList>
            <person name="de Groot N.N."/>
        </authorList>
    </citation>
    <scope>NUCLEOTIDE SEQUENCE [LARGE SCALE GENOMIC DNA]</scope>
    <source>
        <strain evidence="2">ATCC 20501</strain>
    </source>
</reference>
<feature type="transmembrane region" description="Helical" evidence="1">
    <location>
        <begin position="53"/>
        <end position="72"/>
    </location>
</feature>
<dbReference type="EMBL" id="FOME01000002">
    <property type="protein sequence ID" value="SFD04513.1"/>
    <property type="molecule type" value="Genomic_DNA"/>
</dbReference>
<dbReference type="Proteomes" id="UP000199690">
    <property type="component" value="Unassembled WGS sequence"/>
</dbReference>
<keyword evidence="4" id="KW-1185">Reference proteome</keyword>
<sequence>MTEQSGARVVALVFAIASTLLAIPEAAFAAFIGVWAASVPCEPGGPGVCTSMGYTTAVALFVLAAGPVGLWLRVRRPGPVLTAVVVGVLGLVVAPLLALGIIQVAATSIG</sequence>
<evidence type="ECO:0000313" key="4">
    <source>
        <dbReference type="Proteomes" id="UP000199690"/>
    </source>
</evidence>
<gene>
    <name evidence="2" type="ORF">SAMN02982929_03717</name>
    <name evidence="3" type="ORF">SAMN05216506_102312</name>
</gene>
<evidence type="ECO:0000313" key="5">
    <source>
        <dbReference type="Proteomes" id="UP000236729"/>
    </source>
</evidence>
<accession>A0A1H6CY40</accession>
<feature type="transmembrane region" description="Helical" evidence="1">
    <location>
        <begin position="84"/>
        <end position="106"/>
    </location>
</feature>
<keyword evidence="1" id="KW-0472">Membrane</keyword>
<dbReference type="Proteomes" id="UP000236729">
    <property type="component" value="Unassembled WGS sequence"/>
</dbReference>
<dbReference type="EMBL" id="FNVB01000005">
    <property type="protein sequence ID" value="SEG78099.1"/>
    <property type="molecule type" value="Genomic_DNA"/>
</dbReference>